<name>A0A8I0DSJ6_9FIRM</name>
<proteinExistence type="predicted"/>
<dbReference type="Proteomes" id="UP000615234">
    <property type="component" value="Unassembled WGS sequence"/>
</dbReference>
<organism evidence="1 2">
    <name type="scientific">Coprococcus hominis</name>
    <name type="common">ex Liu et al. 2022</name>
    <dbReference type="NCBI Taxonomy" id="2763039"/>
    <lineage>
        <taxon>Bacteria</taxon>
        <taxon>Bacillati</taxon>
        <taxon>Bacillota</taxon>
        <taxon>Clostridia</taxon>
        <taxon>Lachnospirales</taxon>
        <taxon>Lachnospiraceae</taxon>
        <taxon>Coprococcus</taxon>
    </lineage>
</organism>
<sequence>MKKNVPADERQMRDMGDTPKIEETTFYHINYYLYGKAFKGSYQGMRFRLARNPLENVFFKPKEVQDAGTLMATVWPEPFSYENTDDEKKLTKEFPFSEEGKLAAVDWLNEQYESRKEEWDAAKHTDWSSLRK</sequence>
<dbReference type="RefSeq" id="WP_117784502.1">
    <property type="nucleotide sequence ID" value="NZ_JACOOX010000001.1"/>
</dbReference>
<accession>A0A8I0DSJ6</accession>
<gene>
    <name evidence="1" type="ORF">H8S09_00450</name>
</gene>
<evidence type="ECO:0000313" key="1">
    <source>
        <dbReference type="EMBL" id="MBC5661374.1"/>
    </source>
</evidence>
<keyword evidence="2" id="KW-1185">Reference proteome</keyword>
<comment type="caution">
    <text evidence="1">The sequence shown here is derived from an EMBL/GenBank/DDBJ whole genome shotgun (WGS) entry which is preliminary data.</text>
</comment>
<evidence type="ECO:0008006" key="3">
    <source>
        <dbReference type="Google" id="ProtNLM"/>
    </source>
</evidence>
<dbReference type="EMBL" id="JACOOX010000001">
    <property type="protein sequence ID" value="MBC5661374.1"/>
    <property type="molecule type" value="Genomic_DNA"/>
</dbReference>
<reference evidence="1 2" key="1">
    <citation type="submission" date="2020-08" db="EMBL/GenBank/DDBJ databases">
        <title>Genome public.</title>
        <authorList>
            <person name="Liu C."/>
            <person name="Sun Q."/>
        </authorList>
    </citation>
    <scope>NUCLEOTIDE SEQUENCE [LARGE SCALE GENOMIC DNA]</scope>
    <source>
        <strain evidence="1 2">NSJ-10</strain>
    </source>
</reference>
<protein>
    <recommendedName>
        <fullName evidence="3">GNAT family acetyltransferase</fullName>
    </recommendedName>
</protein>
<dbReference type="AlphaFoldDB" id="A0A8I0DSJ6"/>
<evidence type="ECO:0000313" key="2">
    <source>
        <dbReference type="Proteomes" id="UP000615234"/>
    </source>
</evidence>